<dbReference type="EMBL" id="MCFL01000005">
    <property type="protein sequence ID" value="ORZ39339.1"/>
    <property type="molecule type" value="Genomic_DNA"/>
</dbReference>
<keyword evidence="1" id="KW-1133">Transmembrane helix</keyword>
<keyword evidence="1" id="KW-0812">Transmembrane</keyword>
<dbReference type="Proteomes" id="UP000193411">
    <property type="component" value="Unassembled WGS sequence"/>
</dbReference>
<organism evidence="2 3">
    <name type="scientific">Catenaria anguillulae PL171</name>
    <dbReference type="NCBI Taxonomy" id="765915"/>
    <lineage>
        <taxon>Eukaryota</taxon>
        <taxon>Fungi</taxon>
        <taxon>Fungi incertae sedis</taxon>
        <taxon>Blastocladiomycota</taxon>
        <taxon>Blastocladiomycetes</taxon>
        <taxon>Blastocladiales</taxon>
        <taxon>Catenariaceae</taxon>
        <taxon>Catenaria</taxon>
    </lineage>
</organism>
<evidence type="ECO:0000313" key="2">
    <source>
        <dbReference type="EMBL" id="ORZ39339.1"/>
    </source>
</evidence>
<keyword evidence="1" id="KW-0472">Membrane</keyword>
<dbReference type="OrthoDB" id="5563691at2759"/>
<accession>A0A1Y2HXV2</accession>
<feature type="transmembrane region" description="Helical" evidence="1">
    <location>
        <begin position="153"/>
        <end position="177"/>
    </location>
</feature>
<proteinExistence type="predicted"/>
<protein>
    <submittedName>
        <fullName evidence="2">Uncharacterized protein</fullName>
    </submittedName>
</protein>
<name>A0A1Y2HXV2_9FUNG</name>
<comment type="caution">
    <text evidence="2">The sequence shown here is derived from an EMBL/GenBank/DDBJ whole genome shotgun (WGS) entry which is preliminary data.</text>
</comment>
<evidence type="ECO:0000313" key="3">
    <source>
        <dbReference type="Proteomes" id="UP000193411"/>
    </source>
</evidence>
<evidence type="ECO:0000256" key="1">
    <source>
        <dbReference type="SAM" id="Phobius"/>
    </source>
</evidence>
<feature type="transmembrane region" description="Helical" evidence="1">
    <location>
        <begin position="98"/>
        <end position="123"/>
    </location>
</feature>
<dbReference type="AlphaFoldDB" id="A0A1Y2HXV2"/>
<feature type="transmembrane region" description="Helical" evidence="1">
    <location>
        <begin position="189"/>
        <end position="206"/>
    </location>
</feature>
<reference evidence="2 3" key="1">
    <citation type="submission" date="2016-07" db="EMBL/GenBank/DDBJ databases">
        <title>Pervasive Adenine N6-methylation of Active Genes in Fungi.</title>
        <authorList>
            <consortium name="DOE Joint Genome Institute"/>
            <person name="Mondo S.J."/>
            <person name="Dannebaum R.O."/>
            <person name="Kuo R.C."/>
            <person name="Labutti K."/>
            <person name="Haridas S."/>
            <person name="Kuo A."/>
            <person name="Salamov A."/>
            <person name="Ahrendt S.R."/>
            <person name="Lipzen A."/>
            <person name="Sullivan W."/>
            <person name="Andreopoulos W.B."/>
            <person name="Clum A."/>
            <person name="Lindquist E."/>
            <person name="Daum C."/>
            <person name="Ramamoorthy G.K."/>
            <person name="Gryganskyi A."/>
            <person name="Culley D."/>
            <person name="Magnuson J.K."/>
            <person name="James T.Y."/>
            <person name="O'Malley M.A."/>
            <person name="Stajich J.E."/>
            <person name="Spatafora J.W."/>
            <person name="Visel A."/>
            <person name="Grigoriev I.V."/>
        </authorList>
    </citation>
    <scope>NUCLEOTIDE SEQUENCE [LARGE SCALE GENOMIC DNA]</scope>
    <source>
        <strain evidence="2 3">PL171</strain>
    </source>
</reference>
<sequence length="207" mass="23849">MTKLWLVPRSCVVPRYYFLAFFSNKTLWDFSEMLTLVGDVCMRFGYAIITTCRFYRLRIVWDKGNANNKAVNHLGVRKTGANSNNRSLADWLGVPRNAYLVATITLWVLLIASTGAVTFLRIVEYIHRETRAKRIPVPIVDDGRQIERTVSGVAFSFAFFGNVAADYLFYLVVVRGIKGEVTTRDKFKALLPYLPVMIFQAMYLFYW</sequence>
<keyword evidence="3" id="KW-1185">Reference proteome</keyword>
<gene>
    <name evidence="2" type="ORF">BCR44DRAFT_1245748</name>
</gene>